<dbReference type="PANTHER" id="PTHR30619">
    <property type="entry name" value="DNA INTERNALIZATION/COMPETENCE PROTEIN COMEC/REC2"/>
    <property type="match status" value="1"/>
</dbReference>
<dbReference type="PANTHER" id="PTHR30619:SF1">
    <property type="entry name" value="RECOMBINATION PROTEIN 2"/>
    <property type="match status" value="1"/>
</dbReference>
<dbReference type="RefSeq" id="WP_151175899.1">
    <property type="nucleotide sequence ID" value="NZ_CP042906.1"/>
</dbReference>
<name>A0A5J6MGR1_9PROT</name>
<dbReference type="KEGG" id="htq:FRZ44_07340"/>
<dbReference type="InterPro" id="IPR052159">
    <property type="entry name" value="Competence_DNA_uptake"/>
</dbReference>
<organism evidence="2 3">
    <name type="scientific">Hypericibacter terrae</name>
    <dbReference type="NCBI Taxonomy" id="2602015"/>
    <lineage>
        <taxon>Bacteria</taxon>
        <taxon>Pseudomonadati</taxon>
        <taxon>Pseudomonadota</taxon>
        <taxon>Alphaproteobacteria</taxon>
        <taxon>Rhodospirillales</taxon>
        <taxon>Dongiaceae</taxon>
        <taxon>Hypericibacter</taxon>
    </lineage>
</organism>
<dbReference type="InterPro" id="IPR036866">
    <property type="entry name" value="RibonucZ/Hydroxyglut_hydro"/>
</dbReference>
<dbReference type="OrthoDB" id="7177610at2"/>
<dbReference type="Pfam" id="PF00753">
    <property type="entry name" value="Lactamase_B"/>
    <property type="match status" value="1"/>
</dbReference>
<evidence type="ECO:0000259" key="1">
    <source>
        <dbReference type="Pfam" id="PF00753"/>
    </source>
</evidence>
<sequence>MSSPILVRGYIVGFGDCILLTLPDGNQTRNILIDFGRAPNDASSLQRFPDIARDIAKRTGKHLDLVIMTHEHLDHMEGFYRERQVFDDIQVDRVWMSLPSHPDYYRNYPKAKLQKSLRAGLASFAAQARRRGLVLHPGFQSLLENNLSNADRIGYLRQLGKKPVAYLARGEGVAATKLFKNIKIEVLAPEPDVSIYYSAKARENALTTALAATMGAGRHGNSHGAGIDWGFPSVPRAEKSDLGGISPSDFERLRRTIREDGVAAARFIDRAQNNTSLCLLIEVAGKRLLLPGDAELESWEMIAKKCKAALKPVDFLKVAHHGSHNGTPLDLLDSLLPVSRKSKAQVLVSTKKNVYGTQNPVPDSSLLDELKRRCRKLVTTDGLTGTSVELAI</sequence>
<dbReference type="SUPFAM" id="SSF56281">
    <property type="entry name" value="Metallo-hydrolase/oxidoreductase"/>
    <property type="match status" value="1"/>
</dbReference>
<proteinExistence type="predicted"/>
<dbReference type="EMBL" id="CP042906">
    <property type="protein sequence ID" value="QEX15450.1"/>
    <property type="molecule type" value="Genomic_DNA"/>
</dbReference>
<accession>A0A5J6MGR1</accession>
<dbReference type="AlphaFoldDB" id="A0A5J6MGR1"/>
<protein>
    <recommendedName>
        <fullName evidence="1">Metallo-beta-lactamase domain-containing protein</fullName>
    </recommendedName>
</protein>
<keyword evidence="3" id="KW-1185">Reference proteome</keyword>
<dbReference type="InterPro" id="IPR001279">
    <property type="entry name" value="Metallo-B-lactamas"/>
</dbReference>
<evidence type="ECO:0000313" key="3">
    <source>
        <dbReference type="Proteomes" id="UP000326202"/>
    </source>
</evidence>
<gene>
    <name evidence="2" type="ORF">FRZ44_07340</name>
</gene>
<reference evidence="2 3" key="1">
    <citation type="submission" date="2019-08" db="EMBL/GenBank/DDBJ databases">
        <title>Hyperibacter terrae gen. nov., sp. nov. and Hyperibacter viscosus sp. nov., two new members in the family Rhodospirillaceae isolated from the rhizosphere of Hypericum perforatum.</title>
        <authorList>
            <person name="Noviana Z."/>
        </authorList>
    </citation>
    <scope>NUCLEOTIDE SEQUENCE [LARGE SCALE GENOMIC DNA]</scope>
    <source>
        <strain evidence="2 3">R5913</strain>
    </source>
</reference>
<evidence type="ECO:0000313" key="2">
    <source>
        <dbReference type="EMBL" id="QEX15450.1"/>
    </source>
</evidence>
<dbReference type="Gene3D" id="3.60.15.10">
    <property type="entry name" value="Ribonuclease Z/Hydroxyacylglutathione hydrolase-like"/>
    <property type="match status" value="2"/>
</dbReference>
<feature type="domain" description="Metallo-beta-lactamase" evidence="1">
    <location>
        <begin position="12"/>
        <end position="76"/>
    </location>
</feature>
<dbReference type="Proteomes" id="UP000326202">
    <property type="component" value="Chromosome"/>
</dbReference>